<dbReference type="PANTHER" id="PTHR37089">
    <property type="entry name" value="PROTEIN U-RELATED"/>
    <property type="match status" value="1"/>
</dbReference>
<evidence type="ECO:0000256" key="1">
    <source>
        <dbReference type="SAM" id="SignalP"/>
    </source>
</evidence>
<comment type="caution">
    <text evidence="3">The sequence shown here is derived from an EMBL/GenBank/DDBJ whole genome shotgun (WGS) entry which is preliminary data.</text>
</comment>
<dbReference type="SMART" id="SM00972">
    <property type="entry name" value="SCPU"/>
    <property type="match status" value="1"/>
</dbReference>
<dbReference type="PANTHER" id="PTHR37089:SF4">
    <property type="entry name" value="EXPORTED PROTEIN"/>
    <property type="match status" value="1"/>
</dbReference>
<dbReference type="EMBL" id="JAJAXM010000023">
    <property type="protein sequence ID" value="MCG9026649.1"/>
    <property type="molecule type" value="Genomic_DNA"/>
</dbReference>
<reference evidence="3 4" key="1">
    <citation type="submission" date="2021-10" db="EMBL/GenBank/DDBJ databases">
        <title>Whole-genome sequencing analysis of Laribacter hongkongensis: virulence gene profiles, carbohydrate-active enzyme prediction, and antimicrobial resistance characterization.</title>
        <authorList>
            <person name="Yuan P."/>
            <person name="Zhan Y."/>
            <person name="Chen D."/>
        </authorList>
    </citation>
    <scope>NUCLEOTIDE SEQUENCE [LARGE SCALE GENOMIC DNA]</scope>
    <source>
        <strain evidence="3 4">W67</strain>
    </source>
</reference>
<gene>
    <name evidence="3" type="ORF">LH440_12210</name>
</gene>
<dbReference type="RefSeq" id="WP_239894266.1">
    <property type="nucleotide sequence ID" value="NZ_JAJAXM010000023.1"/>
</dbReference>
<dbReference type="AlphaFoldDB" id="A0ABD4ST61"/>
<feature type="signal peptide" evidence="1">
    <location>
        <begin position="1"/>
        <end position="20"/>
    </location>
</feature>
<sequence length="171" mass="17739">MQRYLVYCGVLILGSPCVLAGTATAMLNVTATVISACSVSVPTNVAFGNYNPASGSPTNTTGTLNVTCTSSTPYQIAMDAGANASTANNTTTRRMQAAGSHYLPYSLYLDSGHTTIWGDGNNSSSLYPTNSTYANGTGVVQSYSIYGQITANQYVAPGSYSDTVTVTVTYS</sequence>
<accession>A0ABD4ST61</accession>
<evidence type="ECO:0000313" key="4">
    <source>
        <dbReference type="Proteomes" id="UP001200247"/>
    </source>
</evidence>
<dbReference type="InterPro" id="IPR053167">
    <property type="entry name" value="Spore_coat_component"/>
</dbReference>
<dbReference type="InterPro" id="IPR007893">
    <property type="entry name" value="Spore_coat_U/FanG"/>
</dbReference>
<evidence type="ECO:0000313" key="3">
    <source>
        <dbReference type="EMBL" id="MCG9026649.1"/>
    </source>
</evidence>
<evidence type="ECO:0000259" key="2">
    <source>
        <dbReference type="Pfam" id="PF05229"/>
    </source>
</evidence>
<name>A0ABD4ST61_9NEIS</name>
<organism evidence="3 4">
    <name type="scientific">Laribacter hongkongensis</name>
    <dbReference type="NCBI Taxonomy" id="168471"/>
    <lineage>
        <taxon>Bacteria</taxon>
        <taxon>Pseudomonadati</taxon>
        <taxon>Pseudomonadota</taxon>
        <taxon>Betaproteobacteria</taxon>
        <taxon>Neisseriales</taxon>
        <taxon>Aquaspirillaceae</taxon>
        <taxon>Laribacter</taxon>
    </lineage>
</organism>
<proteinExistence type="predicted"/>
<dbReference type="Proteomes" id="UP001200247">
    <property type="component" value="Unassembled WGS sequence"/>
</dbReference>
<feature type="domain" description="Spore coat protein U/FanG" evidence="2">
    <location>
        <begin position="23"/>
        <end position="167"/>
    </location>
</feature>
<feature type="chain" id="PRO_5044872122" evidence="1">
    <location>
        <begin position="21"/>
        <end position="171"/>
    </location>
</feature>
<keyword evidence="1" id="KW-0732">Signal</keyword>
<dbReference type="Pfam" id="PF05229">
    <property type="entry name" value="SCPU"/>
    <property type="match status" value="1"/>
</dbReference>
<protein>
    <submittedName>
        <fullName evidence="3">Spore coat U domain-containing protein</fullName>
    </submittedName>
</protein>